<dbReference type="SUPFAM" id="SSF56529">
    <property type="entry name" value="FAH"/>
    <property type="match status" value="1"/>
</dbReference>
<proteinExistence type="inferred from homology"/>
<organism evidence="4 5">
    <name type="scientific">Diaporthe eres</name>
    <name type="common">Phomopsis oblonga</name>
    <dbReference type="NCBI Taxonomy" id="83184"/>
    <lineage>
        <taxon>Eukaryota</taxon>
        <taxon>Fungi</taxon>
        <taxon>Dikarya</taxon>
        <taxon>Ascomycota</taxon>
        <taxon>Pezizomycotina</taxon>
        <taxon>Sordariomycetes</taxon>
        <taxon>Sordariomycetidae</taxon>
        <taxon>Diaporthales</taxon>
        <taxon>Diaporthaceae</taxon>
        <taxon>Diaporthe</taxon>
        <taxon>Diaporthe eres species complex</taxon>
    </lineage>
</organism>
<evidence type="ECO:0000259" key="3">
    <source>
        <dbReference type="Pfam" id="PF01557"/>
    </source>
</evidence>
<name>A0ABR1PDJ3_DIAER</name>
<feature type="domain" description="Fumarylacetoacetase-like C-terminal" evidence="3">
    <location>
        <begin position="78"/>
        <end position="290"/>
    </location>
</feature>
<evidence type="ECO:0000313" key="5">
    <source>
        <dbReference type="Proteomes" id="UP001430848"/>
    </source>
</evidence>
<dbReference type="Proteomes" id="UP001430848">
    <property type="component" value="Unassembled WGS sequence"/>
</dbReference>
<dbReference type="PANTHER" id="PTHR11820:SF7">
    <property type="entry name" value="ACYLPYRUVASE FAHD1, MITOCHONDRIAL"/>
    <property type="match status" value="1"/>
</dbReference>
<accession>A0ABR1PDJ3</accession>
<dbReference type="InterPro" id="IPR036663">
    <property type="entry name" value="Fumarylacetoacetase_C_sf"/>
</dbReference>
<evidence type="ECO:0000256" key="2">
    <source>
        <dbReference type="ARBA" id="ARBA00022723"/>
    </source>
</evidence>
<evidence type="ECO:0000256" key="1">
    <source>
        <dbReference type="ARBA" id="ARBA00010211"/>
    </source>
</evidence>
<reference evidence="4 5" key="1">
    <citation type="submission" date="2024-02" db="EMBL/GenBank/DDBJ databases">
        <title>De novo assembly and annotation of 12 fungi associated with fruit tree decline syndrome in Ontario, Canada.</title>
        <authorList>
            <person name="Sulman M."/>
            <person name="Ellouze W."/>
            <person name="Ilyukhin E."/>
        </authorList>
    </citation>
    <scope>NUCLEOTIDE SEQUENCE [LARGE SCALE GENOMIC DNA]</scope>
    <source>
        <strain evidence="4 5">M169</strain>
    </source>
</reference>
<dbReference type="Gene3D" id="3.90.850.10">
    <property type="entry name" value="Fumarylacetoacetase-like, C-terminal domain"/>
    <property type="match status" value="1"/>
</dbReference>
<keyword evidence="5" id="KW-1185">Reference proteome</keyword>
<comment type="caution">
    <text evidence="4">The sequence shown here is derived from an EMBL/GenBank/DDBJ whole genome shotgun (WGS) entry which is preliminary data.</text>
</comment>
<evidence type="ECO:0000313" key="4">
    <source>
        <dbReference type="EMBL" id="KAK7734039.1"/>
    </source>
</evidence>
<dbReference type="InterPro" id="IPR011234">
    <property type="entry name" value="Fumarylacetoacetase-like_C"/>
</dbReference>
<comment type="similarity">
    <text evidence="1">Belongs to the FAH family.</text>
</comment>
<keyword evidence="2" id="KW-0479">Metal-binding</keyword>
<gene>
    <name evidence="4" type="ORF">SLS63_004324</name>
</gene>
<dbReference type="PANTHER" id="PTHR11820">
    <property type="entry name" value="ACYLPYRUVASE"/>
    <property type="match status" value="1"/>
</dbReference>
<protein>
    <recommendedName>
        <fullName evidence="3">Fumarylacetoacetase-like C-terminal domain-containing protein</fullName>
    </recommendedName>
</protein>
<dbReference type="EMBL" id="JAKNSF020000016">
    <property type="protein sequence ID" value="KAK7734039.1"/>
    <property type="molecule type" value="Genomic_DNA"/>
</dbReference>
<sequence>MSFDRLVRFVPKGGSSSVLIGEPVDSSVDVGAAVRKGQDVQVKVFSGSSVLSPGSATDKVEVIDRVLSPLDTPEVGTVRCIGLNYRGHAKEVGMKIPEVPVVFMYVGYKAHIISFKLSNTAPTVIPKHTLKDDCADYESELAVVIGKTAKNVSKEQALDYVLGYTACNDISSRVQQLNQSQWSYSKGFDGACPIGPTLVSTKAIADPSKLKLRGLLNGKVVQESGLDDLIFDVAELVSWCSQGTTLLPGTLIITGTPAGIGWGRNPKLTLHGGDEFVVEILPHIGSLYNVLEDEK</sequence>
<dbReference type="Pfam" id="PF01557">
    <property type="entry name" value="FAA_hydrolase"/>
    <property type="match status" value="1"/>
</dbReference>